<feature type="region of interest" description="Disordered" evidence="1">
    <location>
        <begin position="1"/>
        <end position="31"/>
    </location>
</feature>
<evidence type="ECO:0000313" key="2">
    <source>
        <dbReference type="EMBL" id="MCK8678096.1"/>
    </source>
</evidence>
<dbReference type="InterPro" id="IPR012349">
    <property type="entry name" value="Split_barrel_FMN-bd"/>
</dbReference>
<dbReference type="Gene3D" id="2.30.110.10">
    <property type="entry name" value="Electron Transport, Fmn-binding Protein, Chain A"/>
    <property type="match status" value="1"/>
</dbReference>
<feature type="region of interest" description="Disordered" evidence="1">
    <location>
        <begin position="155"/>
        <end position="174"/>
    </location>
</feature>
<evidence type="ECO:0000313" key="3">
    <source>
        <dbReference type="Proteomes" id="UP001522868"/>
    </source>
</evidence>
<dbReference type="Pfam" id="PF12900">
    <property type="entry name" value="Pyridox_ox_2"/>
    <property type="match status" value="1"/>
</dbReference>
<organism evidence="2 3">
    <name type="scientific">Streptomyces lichenis</name>
    <dbReference type="NCBI Taxonomy" id="2306967"/>
    <lineage>
        <taxon>Bacteria</taxon>
        <taxon>Bacillati</taxon>
        <taxon>Actinomycetota</taxon>
        <taxon>Actinomycetes</taxon>
        <taxon>Kitasatosporales</taxon>
        <taxon>Streptomycetaceae</taxon>
        <taxon>Streptomyces</taxon>
    </lineage>
</organism>
<reference evidence="2 3" key="1">
    <citation type="submission" date="2022-04" db="EMBL/GenBank/DDBJ databases">
        <title>Streptomyces sp. nov. LCR6-01 isolated from Lichen of Dirinaria sp.</title>
        <authorList>
            <person name="Kanchanasin P."/>
            <person name="Tanasupawat S."/>
            <person name="Phongsopitanun W."/>
        </authorList>
    </citation>
    <scope>NUCLEOTIDE SEQUENCE [LARGE SCALE GENOMIC DNA]</scope>
    <source>
        <strain evidence="2 3">LCR6-01</strain>
    </source>
</reference>
<proteinExistence type="predicted"/>
<dbReference type="InterPro" id="IPR024747">
    <property type="entry name" value="Pyridox_Oxase-rel"/>
</dbReference>
<gene>
    <name evidence="2" type="ORF">M1O15_11940</name>
</gene>
<protein>
    <submittedName>
        <fullName evidence="2">Pyridoxamine 5'-phosphate oxidase family protein</fullName>
    </submittedName>
</protein>
<evidence type="ECO:0000256" key="1">
    <source>
        <dbReference type="SAM" id="MobiDB-lite"/>
    </source>
</evidence>
<dbReference type="Proteomes" id="UP001522868">
    <property type="component" value="Unassembled WGS sequence"/>
</dbReference>
<accession>A0ABT0I9T7</accession>
<dbReference type="SUPFAM" id="SSF50475">
    <property type="entry name" value="FMN-binding split barrel"/>
    <property type="match status" value="1"/>
</dbReference>
<sequence>MYGVYGTNGTRSPGGARGTAPSRRPCPRRTQPTRAEAIELLAGVTLGRLVCTRDALPAVLVGHHVVVDGEILVRLYDRAAAASVTASADGPGTVVAYQADLVDPVTRTGWSIVVTGYALGRTAPATGHGSPPYPSPAPDEYLLRIRPGIVTGSRLEEEPASPAPAFPAPASSAPAFPVRASSAPAGAPLLVPDGEAAAPAPQGSTAARETCGAARGAGALCSPACR</sequence>
<name>A0ABT0I9T7_9ACTN</name>
<dbReference type="RefSeq" id="WP_248633654.1">
    <property type="nucleotide sequence ID" value="NZ_JALPTH010000009.1"/>
</dbReference>
<dbReference type="EMBL" id="JALPTH010000009">
    <property type="protein sequence ID" value="MCK8678096.1"/>
    <property type="molecule type" value="Genomic_DNA"/>
</dbReference>
<keyword evidence="3" id="KW-1185">Reference proteome</keyword>
<comment type="caution">
    <text evidence="2">The sequence shown here is derived from an EMBL/GenBank/DDBJ whole genome shotgun (WGS) entry which is preliminary data.</text>
</comment>